<dbReference type="Pfam" id="PF09588">
    <property type="entry name" value="YqaJ"/>
    <property type="match status" value="1"/>
</dbReference>
<gene>
    <name evidence="3" type="ORF">TPSB3V08_LOCUS10071</name>
</gene>
<dbReference type="PANTHER" id="PTHR46609">
    <property type="entry name" value="EXONUCLEASE, PHAGE-TYPE/RECB, C-TERMINAL DOMAIN-CONTAINING PROTEIN"/>
    <property type="match status" value="1"/>
</dbReference>
<dbReference type="InterPro" id="IPR051703">
    <property type="entry name" value="NF-kappa-B_Signaling_Reg"/>
</dbReference>
<organism evidence="3">
    <name type="scientific">Timema poppense</name>
    <name type="common">Walking stick</name>
    <dbReference type="NCBI Taxonomy" id="170557"/>
    <lineage>
        <taxon>Eukaryota</taxon>
        <taxon>Metazoa</taxon>
        <taxon>Ecdysozoa</taxon>
        <taxon>Arthropoda</taxon>
        <taxon>Hexapoda</taxon>
        <taxon>Insecta</taxon>
        <taxon>Pterygota</taxon>
        <taxon>Neoptera</taxon>
        <taxon>Polyneoptera</taxon>
        <taxon>Phasmatodea</taxon>
        <taxon>Timematodea</taxon>
        <taxon>Timematoidea</taxon>
        <taxon>Timematidae</taxon>
        <taxon>Timema</taxon>
    </lineage>
</organism>
<proteinExistence type="predicted"/>
<dbReference type="EMBL" id="OD008653">
    <property type="protein sequence ID" value="CAD7415044.1"/>
    <property type="molecule type" value="Genomic_DNA"/>
</dbReference>
<dbReference type="PANTHER" id="PTHR46609:SF8">
    <property type="entry name" value="YQAJ VIRAL RECOMBINASE DOMAIN-CONTAINING PROTEIN"/>
    <property type="match status" value="1"/>
</dbReference>
<dbReference type="GO" id="GO:0006281">
    <property type="term" value="P:DNA repair"/>
    <property type="evidence" value="ECO:0007669"/>
    <property type="project" value="UniProtKB-ARBA"/>
</dbReference>
<feature type="region of interest" description="Disordered" evidence="1">
    <location>
        <begin position="160"/>
        <end position="183"/>
    </location>
</feature>
<accession>A0A7R9HAI1</accession>
<evidence type="ECO:0000313" key="3">
    <source>
        <dbReference type="EMBL" id="CAD7415044.1"/>
    </source>
</evidence>
<evidence type="ECO:0000259" key="2">
    <source>
        <dbReference type="Pfam" id="PF09588"/>
    </source>
</evidence>
<dbReference type="AlphaFoldDB" id="A0A7R9HAI1"/>
<evidence type="ECO:0000256" key="1">
    <source>
        <dbReference type="SAM" id="MobiDB-lite"/>
    </source>
</evidence>
<dbReference type="SUPFAM" id="SSF52980">
    <property type="entry name" value="Restriction endonuclease-like"/>
    <property type="match status" value="1"/>
</dbReference>
<name>A0A7R9HAI1_TIMPO</name>
<protein>
    <recommendedName>
        <fullName evidence="2">YqaJ viral recombinase domain-containing protein</fullName>
    </recommendedName>
</protein>
<feature type="domain" description="YqaJ viral recombinase" evidence="2">
    <location>
        <begin position="19"/>
        <end position="108"/>
    </location>
</feature>
<dbReference type="Gene3D" id="3.90.320.10">
    <property type="match status" value="1"/>
</dbReference>
<sequence>MQIKHLERATVNQSRCHLWKFERQKRLTASMFGQVCHLQPPTSCRNTAFVIIYNNTSTLATRHGIEQEEPAKQKLKEENGIQSVDCGLFLDSDLPFLGANTGDTIKKRKLPGRDCYWCSLPGDSRDWNIIPRGMLGRTLAFWHSIGTEVELEEVNPHLRGGRVENHLGKTTHSSPDRDSNLDLPVLSSRAQHDKRGLSLPRAPRLLRVALLILRLVSSFEVTLKYRVEASYGDRIRDYVTGVDPASRLAQTSVGTGQN</sequence>
<dbReference type="InterPro" id="IPR011335">
    <property type="entry name" value="Restrct_endonuc-II-like"/>
</dbReference>
<reference evidence="3" key="1">
    <citation type="submission" date="2020-11" db="EMBL/GenBank/DDBJ databases">
        <authorList>
            <person name="Tran Van P."/>
        </authorList>
    </citation>
    <scope>NUCLEOTIDE SEQUENCE</scope>
</reference>
<dbReference type="InterPro" id="IPR019080">
    <property type="entry name" value="YqaJ_viral_recombinase"/>
</dbReference>
<dbReference type="InterPro" id="IPR011604">
    <property type="entry name" value="PDDEXK-like_dom_sf"/>
</dbReference>